<dbReference type="CDD" id="cd12383">
    <property type="entry name" value="RRM_RBM42"/>
    <property type="match status" value="1"/>
</dbReference>
<dbReference type="Gene3D" id="3.30.70.330">
    <property type="match status" value="1"/>
</dbReference>
<gene>
    <name evidence="5" type="ORF">M427DRAFT_31077</name>
</gene>
<keyword evidence="1 2" id="KW-0694">RNA-binding</keyword>
<feature type="region of interest" description="Disordered" evidence="3">
    <location>
        <begin position="1"/>
        <end position="22"/>
    </location>
</feature>
<dbReference type="InterPro" id="IPR034215">
    <property type="entry name" value="RBM42_RRM"/>
</dbReference>
<evidence type="ECO:0000256" key="2">
    <source>
        <dbReference type="PROSITE-ProRule" id="PRU00176"/>
    </source>
</evidence>
<dbReference type="AlphaFoldDB" id="A0A139AJD3"/>
<dbReference type="PANTHER" id="PTHR47640">
    <property type="entry name" value="TRNA SELENOCYSTEINE 1-ASSOCIATED PROTEIN 1-RELATED-RELATED"/>
    <property type="match status" value="1"/>
</dbReference>
<dbReference type="InterPro" id="IPR050825">
    <property type="entry name" value="RBM42_RBP45_47-like"/>
</dbReference>
<dbReference type="SUPFAM" id="SSF54928">
    <property type="entry name" value="RNA-binding domain, RBD"/>
    <property type="match status" value="1"/>
</dbReference>
<dbReference type="EMBL" id="KQ965751">
    <property type="protein sequence ID" value="KXS16674.1"/>
    <property type="molecule type" value="Genomic_DNA"/>
</dbReference>
<dbReference type="PROSITE" id="PS50102">
    <property type="entry name" value="RRM"/>
    <property type="match status" value="1"/>
</dbReference>
<dbReference type="OrthoDB" id="1749473at2759"/>
<dbReference type="Pfam" id="PF00076">
    <property type="entry name" value="RRM_1"/>
    <property type="match status" value="1"/>
</dbReference>
<protein>
    <recommendedName>
        <fullName evidence="4">RRM domain-containing protein</fullName>
    </recommendedName>
</protein>
<dbReference type="InterPro" id="IPR035979">
    <property type="entry name" value="RBD_domain_sf"/>
</dbReference>
<evidence type="ECO:0000256" key="3">
    <source>
        <dbReference type="SAM" id="MobiDB-lite"/>
    </source>
</evidence>
<organism evidence="5 6">
    <name type="scientific">Gonapodya prolifera (strain JEL478)</name>
    <name type="common">Monoblepharis prolifera</name>
    <dbReference type="NCBI Taxonomy" id="1344416"/>
    <lineage>
        <taxon>Eukaryota</taxon>
        <taxon>Fungi</taxon>
        <taxon>Fungi incertae sedis</taxon>
        <taxon>Chytridiomycota</taxon>
        <taxon>Chytridiomycota incertae sedis</taxon>
        <taxon>Monoblepharidomycetes</taxon>
        <taxon>Monoblepharidales</taxon>
        <taxon>Gonapodyaceae</taxon>
        <taxon>Gonapodya</taxon>
    </lineage>
</organism>
<dbReference type="GO" id="GO:0003729">
    <property type="term" value="F:mRNA binding"/>
    <property type="evidence" value="ECO:0007669"/>
    <property type="project" value="InterPro"/>
</dbReference>
<dbReference type="InterPro" id="IPR012677">
    <property type="entry name" value="Nucleotide-bd_a/b_plait_sf"/>
</dbReference>
<dbReference type="Proteomes" id="UP000070544">
    <property type="component" value="Unassembled WGS sequence"/>
</dbReference>
<dbReference type="STRING" id="1344416.A0A139AJD3"/>
<dbReference type="InterPro" id="IPR000504">
    <property type="entry name" value="RRM_dom"/>
</dbReference>
<evidence type="ECO:0000313" key="5">
    <source>
        <dbReference type="EMBL" id="KXS16674.1"/>
    </source>
</evidence>
<reference evidence="5 6" key="1">
    <citation type="journal article" date="2015" name="Genome Biol. Evol.">
        <title>Phylogenomic analyses indicate that early fungi evolved digesting cell walls of algal ancestors of land plants.</title>
        <authorList>
            <person name="Chang Y."/>
            <person name="Wang S."/>
            <person name="Sekimoto S."/>
            <person name="Aerts A.L."/>
            <person name="Choi C."/>
            <person name="Clum A."/>
            <person name="LaButti K.M."/>
            <person name="Lindquist E.A."/>
            <person name="Yee Ngan C."/>
            <person name="Ohm R.A."/>
            <person name="Salamov A.A."/>
            <person name="Grigoriev I.V."/>
            <person name="Spatafora J.W."/>
            <person name="Berbee M.L."/>
        </authorList>
    </citation>
    <scope>NUCLEOTIDE SEQUENCE [LARGE SCALE GENOMIC DNA]</scope>
    <source>
        <strain evidence="5 6">JEL478</strain>
    </source>
</reference>
<keyword evidence="6" id="KW-1185">Reference proteome</keyword>
<feature type="domain" description="RRM" evidence="4">
    <location>
        <begin position="93"/>
        <end position="165"/>
    </location>
</feature>
<proteinExistence type="predicted"/>
<evidence type="ECO:0000313" key="6">
    <source>
        <dbReference type="Proteomes" id="UP000070544"/>
    </source>
</evidence>
<accession>A0A139AJD3</accession>
<evidence type="ECO:0000256" key="1">
    <source>
        <dbReference type="ARBA" id="ARBA00022884"/>
    </source>
</evidence>
<dbReference type="SMART" id="SM00360">
    <property type="entry name" value="RRM"/>
    <property type="match status" value="1"/>
</dbReference>
<name>A0A139AJD3_GONPJ</name>
<dbReference type="PANTHER" id="PTHR47640:SF11">
    <property type="entry name" value="RNA-BINDING PROTEIN 42"/>
    <property type="match status" value="1"/>
</dbReference>
<evidence type="ECO:0000259" key="4">
    <source>
        <dbReference type="PROSITE" id="PS50102"/>
    </source>
</evidence>
<sequence length="200" mass="22180">MPNTQLTQIPPQLRRTGRLEQHPQPVLTVQAGYGYGAPAGGAFPGFPPIPKKVLDPVALAERGRKQKKKGTIRAAGGDLWEDPTMADWDSNDFRIFCGDLGNENPRLHKVPLFQKAKVVRDKRTNKSKGYGFVSFKDAEDFVRAMKEMQGKYVGIRPIKLRKSAWQERNVDPKALKKAIHGSGIVKTQCGNFAIVTKKAG</sequence>
<feature type="compositionally biased region" description="Polar residues" evidence="3">
    <location>
        <begin position="1"/>
        <end position="10"/>
    </location>
</feature>